<evidence type="ECO:0000256" key="1">
    <source>
        <dbReference type="SAM" id="MobiDB-lite"/>
    </source>
</evidence>
<name>A0A9W6CS33_XANFL</name>
<comment type="caution">
    <text evidence="2">The sequence shown here is derived from an EMBL/GenBank/DDBJ whole genome shotgun (WGS) entry which is preliminary data.</text>
</comment>
<dbReference type="EMBL" id="BSDO01000007">
    <property type="protein sequence ID" value="GLI24339.1"/>
    <property type="molecule type" value="Genomic_DNA"/>
</dbReference>
<feature type="region of interest" description="Disordered" evidence="1">
    <location>
        <begin position="42"/>
        <end position="67"/>
    </location>
</feature>
<reference evidence="2" key="1">
    <citation type="submission" date="2022-12" db="EMBL/GenBank/DDBJ databases">
        <title>Reference genome sequencing for broad-spectrum identification of bacterial and archaeal isolates by mass spectrometry.</title>
        <authorList>
            <person name="Sekiguchi Y."/>
            <person name="Tourlousse D.M."/>
        </authorList>
    </citation>
    <scope>NUCLEOTIDE SEQUENCE</scope>
    <source>
        <strain evidence="2">301</strain>
    </source>
</reference>
<proteinExistence type="predicted"/>
<dbReference type="AlphaFoldDB" id="A0A9W6CS33"/>
<evidence type="ECO:0000313" key="2">
    <source>
        <dbReference type="EMBL" id="GLI24339.1"/>
    </source>
</evidence>
<sequence length="67" mass="7483">MRAEVLARAGRLLFQRGLEGERKIDLYARHGVRLSGRLRVNGPQEQIQGSEANGGVMAHRHPKRGHS</sequence>
<gene>
    <name evidence="2" type="ORF">XFLAVUS301_40130</name>
</gene>
<organism evidence="2 3">
    <name type="scientific">Xanthobacter flavus</name>
    <dbReference type="NCBI Taxonomy" id="281"/>
    <lineage>
        <taxon>Bacteria</taxon>
        <taxon>Pseudomonadati</taxon>
        <taxon>Pseudomonadota</taxon>
        <taxon>Alphaproteobacteria</taxon>
        <taxon>Hyphomicrobiales</taxon>
        <taxon>Xanthobacteraceae</taxon>
        <taxon>Xanthobacter</taxon>
    </lineage>
</organism>
<accession>A0A9W6CS33</accession>
<feature type="compositionally biased region" description="Basic residues" evidence="1">
    <location>
        <begin position="58"/>
        <end position="67"/>
    </location>
</feature>
<protein>
    <submittedName>
        <fullName evidence="2">Uncharacterized protein</fullName>
    </submittedName>
</protein>
<evidence type="ECO:0000313" key="3">
    <source>
        <dbReference type="Proteomes" id="UP001144397"/>
    </source>
</evidence>
<dbReference type="Proteomes" id="UP001144397">
    <property type="component" value="Unassembled WGS sequence"/>
</dbReference>